<evidence type="ECO:0000313" key="2">
    <source>
        <dbReference type="Proteomes" id="UP000827986"/>
    </source>
</evidence>
<sequence>MDNSGVKQLCEGLKHPNCKLQKLGLSSVNVNEDTQRELDAVRKRKPDMVIRIWKNWRTGAIAATLLWPGCRPASWDSS</sequence>
<keyword evidence="2" id="KW-1185">Reference proteome</keyword>
<dbReference type="Proteomes" id="UP000827986">
    <property type="component" value="Unassembled WGS sequence"/>
</dbReference>
<gene>
    <name evidence="1" type="ORF">KIL84_015128</name>
</gene>
<dbReference type="Gene3D" id="3.80.10.10">
    <property type="entry name" value="Ribonuclease Inhibitor"/>
    <property type="match status" value="1"/>
</dbReference>
<dbReference type="AlphaFoldDB" id="A0A9D3XUL8"/>
<evidence type="ECO:0000313" key="1">
    <source>
        <dbReference type="EMBL" id="KAH1187899.1"/>
    </source>
</evidence>
<dbReference type="SUPFAM" id="SSF52047">
    <property type="entry name" value="RNI-like"/>
    <property type="match status" value="1"/>
</dbReference>
<comment type="caution">
    <text evidence="1">The sequence shown here is derived from an EMBL/GenBank/DDBJ whole genome shotgun (WGS) entry which is preliminary data.</text>
</comment>
<protein>
    <submittedName>
        <fullName evidence="1">Uncharacterized protein</fullName>
    </submittedName>
</protein>
<dbReference type="EMBL" id="JAHDVG010000331">
    <property type="protein sequence ID" value="KAH1187899.1"/>
    <property type="molecule type" value="Genomic_DNA"/>
</dbReference>
<dbReference type="InterPro" id="IPR032675">
    <property type="entry name" value="LRR_dom_sf"/>
</dbReference>
<organism evidence="1 2">
    <name type="scientific">Mauremys mutica</name>
    <name type="common">yellowpond turtle</name>
    <dbReference type="NCBI Taxonomy" id="74926"/>
    <lineage>
        <taxon>Eukaryota</taxon>
        <taxon>Metazoa</taxon>
        <taxon>Chordata</taxon>
        <taxon>Craniata</taxon>
        <taxon>Vertebrata</taxon>
        <taxon>Euteleostomi</taxon>
        <taxon>Archelosauria</taxon>
        <taxon>Testudinata</taxon>
        <taxon>Testudines</taxon>
        <taxon>Cryptodira</taxon>
        <taxon>Durocryptodira</taxon>
        <taxon>Testudinoidea</taxon>
        <taxon>Geoemydidae</taxon>
        <taxon>Geoemydinae</taxon>
        <taxon>Mauremys</taxon>
    </lineage>
</organism>
<accession>A0A9D3XUL8</accession>
<name>A0A9D3XUL8_9SAUR</name>
<reference evidence="1" key="1">
    <citation type="submission" date="2021-09" db="EMBL/GenBank/DDBJ databases">
        <title>The genome of Mauremys mutica provides insights into the evolution of semi-aquatic lifestyle.</title>
        <authorList>
            <person name="Gong S."/>
            <person name="Gao Y."/>
        </authorList>
    </citation>
    <scope>NUCLEOTIDE SEQUENCE</scope>
    <source>
        <strain evidence="1">MM-2020</strain>
        <tissue evidence="1">Muscle</tissue>
    </source>
</reference>
<proteinExistence type="predicted"/>